<dbReference type="Proteomes" id="UP000002194">
    <property type="component" value="Chromosome"/>
</dbReference>
<dbReference type="KEGG" id="dvu:DVU_1155"/>
<accession>Q72CX8</accession>
<dbReference type="AlphaFoldDB" id="Q72CX8"/>
<evidence type="ECO:0000313" key="2">
    <source>
        <dbReference type="Proteomes" id="UP000002194"/>
    </source>
</evidence>
<sequence>MSHSFYMAIAVDIHDHVPSLHKQHMHDICCLRTT</sequence>
<dbReference type="PaxDb" id="882-DVU_1155"/>
<gene>
    <name evidence="1" type="ordered locus">DVU_1155</name>
</gene>
<organism evidence="1 2">
    <name type="scientific">Nitratidesulfovibrio vulgaris (strain ATCC 29579 / DSM 644 / CCUG 34227 / NCIMB 8303 / VKM B-1760 / Hildenborough)</name>
    <name type="common">Desulfovibrio vulgaris</name>
    <dbReference type="NCBI Taxonomy" id="882"/>
    <lineage>
        <taxon>Bacteria</taxon>
        <taxon>Pseudomonadati</taxon>
        <taxon>Thermodesulfobacteriota</taxon>
        <taxon>Desulfovibrionia</taxon>
        <taxon>Desulfovibrionales</taxon>
        <taxon>Desulfovibrionaceae</taxon>
        <taxon>Nitratidesulfovibrio</taxon>
    </lineage>
</organism>
<dbReference type="HOGENOM" id="CLU_3373432_0_0_7"/>
<keyword evidence="2" id="KW-1185">Reference proteome</keyword>
<protein>
    <submittedName>
        <fullName evidence="1">Uncharacterized protein</fullName>
    </submittedName>
</protein>
<reference evidence="1 2" key="1">
    <citation type="journal article" date="2004" name="Nat. Biotechnol.">
        <title>The genome sequence of the anaerobic, sulfate-reducing bacterium Desulfovibrio vulgaris Hildenborough.</title>
        <authorList>
            <person name="Heidelberg J.F."/>
            <person name="Seshadri R."/>
            <person name="Haveman S.A."/>
            <person name="Hemme C.L."/>
            <person name="Paulsen I.T."/>
            <person name="Kolonay J.F."/>
            <person name="Eisen J.A."/>
            <person name="Ward N."/>
            <person name="Methe B."/>
            <person name="Brinkac L.M."/>
            <person name="Daugherty S.C."/>
            <person name="Deboy R.T."/>
            <person name="Dodson R.J."/>
            <person name="Durkin A.S."/>
            <person name="Madupu R."/>
            <person name="Nelson W.C."/>
            <person name="Sullivan S.A."/>
            <person name="Fouts D."/>
            <person name="Haft D.H."/>
            <person name="Selengut J."/>
            <person name="Peterson J.D."/>
            <person name="Davidsen T.M."/>
            <person name="Zafar N."/>
            <person name="Zhou L."/>
            <person name="Radune D."/>
            <person name="Dimitrov G."/>
            <person name="Hance M."/>
            <person name="Tran K."/>
            <person name="Khouri H."/>
            <person name="Gill J."/>
            <person name="Utterback T.R."/>
            <person name="Feldblyum T.V."/>
            <person name="Wall J.D."/>
            <person name="Voordouw G."/>
            <person name="Fraser C.M."/>
        </authorList>
    </citation>
    <scope>NUCLEOTIDE SEQUENCE [LARGE SCALE GENOMIC DNA]</scope>
    <source>
        <strain evidence="2">ATCC 29579 / DSM 644 / NCIMB 8303 / VKM B-1760 / Hildenborough</strain>
    </source>
</reference>
<dbReference type="STRING" id="882.DVU_1155"/>
<name>Q72CX8_NITV2</name>
<evidence type="ECO:0000313" key="1">
    <source>
        <dbReference type="EMBL" id="AAS95633.1"/>
    </source>
</evidence>
<dbReference type="EMBL" id="AE017285">
    <property type="protein sequence ID" value="AAS95633.1"/>
    <property type="molecule type" value="Genomic_DNA"/>
</dbReference>
<dbReference type="EnsemblBacteria" id="AAS95633">
    <property type="protein sequence ID" value="AAS95633"/>
    <property type="gene ID" value="DVU_1155"/>
</dbReference>
<proteinExistence type="predicted"/>